<keyword evidence="2 7" id="KW-0808">Transferase</keyword>
<dbReference type="Gene3D" id="3.60.20.40">
    <property type="match status" value="1"/>
</dbReference>
<dbReference type="EMBL" id="CP036349">
    <property type="protein sequence ID" value="QDV72516.1"/>
    <property type="molecule type" value="Genomic_DNA"/>
</dbReference>
<dbReference type="PANTHER" id="PTHR43199">
    <property type="entry name" value="GLUTATHIONE HYDROLASE"/>
    <property type="match status" value="1"/>
</dbReference>
<dbReference type="GO" id="GO:0016787">
    <property type="term" value="F:hydrolase activity"/>
    <property type="evidence" value="ECO:0007669"/>
    <property type="project" value="UniProtKB-KW"/>
</dbReference>
<dbReference type="SUPFAM" id="SSF56235">
    <property type="entry name" value="N-terminal nucleophile aminohydrolases (Ntn hydrolases)"/>
    <property type="match status" value="1"/>
</dbReference>
<feature type="signal peptide" evidence="6">
    <location>
        <begin position="1"/>
        <end position="23"/>
    </location>
</feature>
<dbReference type="PRINTS" id="PR01210">
    <property type="entry name" value="GGTRANSPTASE"/>
</dbReference>
<name>A0A518K405_9BACT</name>
<accession>A0A518K405</accession>
<dbReference type="EC" id="2.3.2.2" evidence="7"/>
<proteinExistence type="inferred from homology"/>
<dbReference type="PANTHER" id="PTHR43199:SF1">
    <property type="entry name" value="GLUTATHIONE HYDROLASE PROENZYME"/>
    <property type="match status" value="1"/>
</dbReference>
<dbReference type="InterPro" id="IPR043137">
    <property type="entry name" value="GGT_ssub_C"/>
</dbReference>
<dbReference type="Proteomes" id="UP000316426">
    <property type="component" value="Chromosome"/>
</dbReference>
<dbReference type="AlphaFoldDB" id="A0A518K405"/>
<evidence type="ECO:0000313" key="8">
    <source>
        <dbReference type="Proteomes" id="UP000316426"/>
    </source>
</evidence>
<comment type="similarity">
    <text evidence="1">Belongs to the gamma-glutamyltransferase family.</text>
</comment>
<evidence type="ECO:0000256" key="6">
    <source>
        <dbReference type="SAM" id="SignalP"/>
    </source>
</evidence>
<gene>
    <name evidence="7" type="primary">ggt_1</name>
    <name evidence="7" type="ORF">Spa11_06940</name>
</gene>
<dbReference type="InterPro" id="IPR043138">
    <property type="entry name" value="GGT_lsub"/>
</dbReference>
<sequence length="563" mass="58823" precursor="true">MRTALVALIVGAAAGMSSPAARADLTVVCRDYAVTSGHPDSTGVGLEVLRAGGNVVDAAVATSLALGVAEPYGSGIGGKGMLLYREAATGKVYALEAMCQAPAGLDAEAFAKLRRRDRYYGYQAVAVPGLVACLGDAHRQWGSKPWEELVLPAADLADEGVVVSAPMYSLMRPKRNLLRRDDAAAAMFLADGETPAVGSRMKYPLLAETLRTIAKGGPRAFYEGPIAEQIVATCKAGGSPMSLSDLRDYRIRHVAPLEADWEGYHLAAAPPPLTGGTTVLATLKSLEGVAALHACTERDATYIDLVSRSLLALYPEITRTVADVPDAAEDAAWLVSDAGATAVRDAAERLDPASPETPALRSAGVTADDTADASTTHLIVADREGNIVCLTQSLSYHMGAGVVAPGVGVLFNNSMSNFSTRNPDAVNHVAPGKHERSTIAPVIVTQDGKPVLTLGIPGGQRIPTTTIQLLVDHLLLGAPLRETFDRPRFHVVRAASSSQPPNVVDLEGGSPAGLDAELEALGYRTARHTADGHYFGGGSAIRWTGDGLEAVADQRRTNDAAGD</sequence>
<feature type="region of interest" description="Disordered" evidence="5">
    <location>
        <begin position="347"/>
        <end position="368"/>
    </location>
</feature>
<evidence type="ECO:0000256" key="5">
    <source>
        <dbReference type="SAM" id="MobiDB-lite"/>
    </source>
</evidence>
<evidence type="ECO:0000256" key="4">
    <source>
        <dbReference type="ARBA" id="ARBA00023145"/>
    </source>
</evidence>
<evidence type="ECO:0000313" key="7">
    <source>
        <dbReference type="EMBL" id="QDV72516.1"/>
    </source>
</evidence>
<keyword evidence="6" id="KW-0732">Signal</keyword>
<dbReference type="Gene3D" id="1.10.246.130">
    <property type="match status" value="1"/>
</dbReference>
<evidence type="ECO:0000256" key="1">
    <source>
        <dbReference type="ARBA" id="ARBA00009381"/>
    </source>
</evidence>
<dbReference type="InterPro" id="IPR029055">
    <property type="entry name" value="Ntn_hydrolases_N"/>
</dbReference>
<protein>
    <submittedName>
        <fullName evidence="7">Gamma-glutamyltranspeptidase</fullName>
        <ecNumber evidence="7">2.3.2.2</ecNumber>
    </submittedName>
</protein>
<keyword evidence="4" id="KW-0865">Zymogen</keyword>
<keyword evidence="8" id="KW-1185">Reference proteome</keyword>
<dbReference type="InterPro" id="IPR051792">
    <property type="entry name" value="GGT_bact"/>
</dbReference>
<evidence type="ECO:0000256" key="3">
    <source>
        <dbReference type="ARBA" id="ARBA00022801"/>
    </source>
</evidence>
<feature type="chain" id="PRO_5021816271" evidence="6">
    <location>
        <begin position="24"/>
        <end position="563"/>
    </location>
</feature>
<dbReference type="Pfam" id="PF01019">
    <property type="entry name" value="G_glu_transpept"/>
    <property type="match status" value="1"/>
</dbReference>
<keyword evidence="3" id="KW-0378">Hydrolase</keyword>
<dbReference type="GO" id="GO:0103068">
    <property type="term" value="F:leukotriene C4 gamma-glutamyl transferase activity"/>
    <property type="evidence" value="ECO:0007669"/>
    <property type="project" value="UniProtKB-EC"/>
</dbReference>
<reference evidence="7 8" key="1">
    <citation type="submission" date="2019-02" db="EMBL/GenBank/DDBJ databases">
        <title>Deep-cultivation of Planctomycetes and their phenomic and genomic characterization uncovers novel biology.</title>
        <authorList>
            <person name="Wiegand S."/>
            <person name="Jogler M."/>
            <person name="Boedeker C."/>
            <person name="Pinto D."/>
            <person name="Vollmers J."/>
            <person name="Rivas-Marin E."/>
            <person name="Kohn T."/>
            <person name="Peeters S.H."/>
            <person name="Heuer A."/>
            <person name="Rast P."/>
            <person name="Oberbeckmann S."/>
            <person name="Bunk B."/>
            <person name="Jeske O."/>
            <person name="Meyerdierks A."/>
            <person name="Storesund J.E."/>
            <person name="Kallscheuer N."/>
            <person name="Luecker S."/>
            <person name="Lage O.M."/>
            <person name="Pohl T."/>
            <person name="Merkel B.J."/>
            <person name="Hornburger P."/>
            <person name="Mueller R.-W."/>
            <person name="Bruemmer F."/>
            <person name="Labrenz M."/>
            <person name="Spormann A.M."/>
            <person name="Op den Camp H."/>
            <person name="Overmann J."/>
            <person name="Amann R."/>
            <person name="Jetten M.S.M."/>
            <person name="Mascher T."/>
            <person name="Medema M.H."/>
            <person name="Devos D.P."/>
            <person name="Kaster A.-K."/>
            <person name="Ovreas L."/>
            <person name="Rohde M."/>
            <person name="Galperin M.Y."/>
            <person name="Jogler C."/>
        </authorList>
    </citation>
    <scope>NUCLEOTIDE SEQUENCE [LARGE SCALE GENOMIC DNA]</scope>
    <source>
        <strain evidence="7 8">Spa11</strain>
    </source>
</reference>
<keyword evidence="7" id="KW-0012">Acyltransferase</keyword>
<organism evidence="7 8">
    <name type="scientific">Botrimarina mediterranea</name>
    <dbReference type="NCBI Taxonomy" id="2528022"/>
    <lineage>
        <taxon>Bacteria</taxon>
        <taxon>Pseudomonadati</taxon>
        <taxon>Planctomycetota</taxon>
        <taxon>Planctomycetia</taxon>
        <taxon>Pirellulales</taxon>
        <taxon>Lacipirellulaceae</taxon>
        <taxon>Botrimarina</taxon>
    </lineage>
</organism>
<dbReference type="KEGG" id="bmei:Spa11_06940"/>
<evidence type="ECO:0000256" key="2">
    <source>
        <dbReference type="ARBA" id="ARBA00022679"/>
    </source>
</evidence>